<evidence type="ECO:0000256" key="1">
    <source>
        <dbReference type="ARBA" id="ARBA00022723"/>
    </source>
</evidence>
<name>A0A0P7BRK4_9HYPO</name>
<comment type="caution">
    <text evidence="6">The sequence shown here is derived from an EMBL/GenBank/DDBJ whole genome shotgun (WGS) entry which is preliminary data.</text>
</comment>
<dbReference type="STRING" id="78410.A0A0P7BRK4"/>
<evidence type="ECO:0000259" key="5">
    <source>
        <dbReference type="PROSITE" id="PS50865"/>
    </source>
</evidence>
<evidence type="ECO:0000256" key="4">
    <source>
        <dbReference type="PROSITE-ProRule" id="PRU00134"/>
    </source>
</evidence>
<dbReference type="Gene3D" id="6.10.140.2220">
    <property type="match status" value="1"/>
</dbReference>
<dbReference type="AlphaFoldDB" id="A0A0P7BRK4"/>
<dbReference type="GO" id="GO:0008270">
    <property type="term" value="F:zinc ion binding"/>
    <property type="evidence" value="ECO:0007669"/>
    <property type="project" value="UniProtKB-KW"/>
</dbReference>
<keyword evidence="2 4" id="KW-0863">Zinc-finger</keyword>
<organism evidence="6 7">
    <name type="scientific">Neonectria ditissima</name>
    <dbReference type="NCBI Taxonomy" id="78410"/>
    <lineage>
        <taxon>Eukaryota</taxon>
        <taxon>Fungi</taxon>
        <taxon>Dikarya</taxon>
        <taxon>Ascomycota</taxon>
        <taxon>Pezizomycotina</taxon>
        <taxon>Sordariomycetes</taxon>
        <taxon>Hypocreomycetidae</taxon>
        <taxon>Hypocreales</taxon>
        <taxon>Nectriaceae</taxon>
        <taxon>Neonectria</taxon>
    </lineage>
</organism>
<reference evidence="6 7" key="1">
    <citation type="submission" date="2015-09" db="EMBL/GenBank/DDBJ databases">
        <title>Draft genome of a European isolate of the apple canker pathogen Neonectria ditissima.</title>
        <authorList>
            <person name="Gomez-Cortecero A."/>
            <person name="Harrison R.J."/>
            <person name="Armitage A.D."/>
        </authorList>
    </citation>
    <scope>NUCLEOTIDE SEQUENCE [LARGE SCALE GENOMIC DNA]</scope>
    <source>
        <strain evidence="6 7">R09/05</strain>
    </source>
</reference>
<dbReference type="SUPFAM" id="SSF144232">
    <property type="entry name" value="HIT/MYND zinc finger-like"/>
    <property type="match status" value="1"/>
</dbReference>
<evidence type="ECO:0000256" key="3">
    <source>
        <dbReference type="ARBA" id="ARBA00022833"/>
    </source>
</evidence>
<evidence type="ECO:0000256" key="2">
    <source>
        <dbReference type="ARBA" id="ARBA00022771"/>
    </source>
</evidence>
<evidence type="ECO:0000313" key="6">
    <source>
        <dbReference type="EMBL" id="KPM43037.1"/>
    </source>
</evidence>
<dbReference type="EMBL" id="LKCW01000039">
    <property type="protein sequence ID" value="KPM43037.1"/>
    <property type="molecule type" value="Genomic_DNA"/>
</dbReference>
<sequence>MPSSTTDHTCTLCEKPGVHLCYRCESSHYCSTECRFDDRQVHRMLCESFSAFDTATRPSDTHFRGIVFPQNRVRPKLTWLHCPWHDDENDEDSAVEWQHPDLKPFLGSDTGNRSVPICTDPLLQRGLADTINICYRDSFLVDGSRPNRSVEAVLSTVPGPSHDWRGPIVAVGRKGPGLDPHGCRDLDMNDFRYIADHLISYGRWPLGIEASWMASSQHVVKGVRINCLGDRRVFGKPHYEPVDVHSTDPIFNKYWHDTSDIADRIGLPILTRRCPVNLRWARERKQRGVSHDNPYDNQEATLLHLCCDPRADGFPSDPAWPWAGPLWRSRVGSVIVVRRDMKPLAPIHVEALCTYSRDEVLPPMRRTMGHFAPGEYVTRNSVLQTICRQAFSICWYKLCSQKREEWNSVSEPFPYDV</sequence>
<protein>
    <recommendedName>
        <fullName evidence="5">MYND-type domain-containing protein</fullName>
    </recommendedName>
</protein>
<dbReference type="OrthoDB" id="2895307at2759"/>
<dbReference type="Proteomes" id="UP000050424">
    <property type="component" value="Unassembled WGS sequence"/>
</dbReference>
<proteinExistence type="predicted"/>
<keyword evidence="1" id="KW-0479">Metal-binding</keyword>
<keyword evidence="7" id="KW-1185">Reference proteome</keyword>
<gene>
    <name evidence="6" type="ORF">AK830_g3509</name>
</gene>
<dbReference type="PROSITE" id="PS50865">
    <property type="entry name" value="ZF_MYND_2"/>
    <property type="match status" value="1"/>
</dbReference>
<dbReference type="InterPro" id="IPR002893">
    <property type="entry name" value="Znf_MYND"/>
</dbReference>
<feature type="domain" description="MYND-type" evidence="5">
    <location>
        <begin position="10"/>
        <end position="46"/>
    </location>
</feature>
<accession>A0A0P7BRK4</accession>
<keyword evidence="3" id="KW-0862">Zinc</keyword>
<evidence type="ECO:0000313" key="7">
    <source>
        <dbReference type="Proteomes" id="UP000050424"/>
    </source>
</evidence>